<feature type="domain" description="CppA N-terminal" evidence="1">
    <location>
        <begin position="11"/>
        <end position="130"/>
    </location>
</feature>
<sequence length="245" mass="27725">MTRNHQTIKAVPVLKTNNRRLNLEFYCQTLGMKNLLEEGPGVSLGDQTKSERLVIEESPGARSRKVVGPKKLAQITIKVEEPKEIEALLGQANPVLQVYQGEKGYAFKAVSPEGDIFLVHAEDDYQTLRALEKTPVFETQADFTGLTQFYIEKVILNVPNKSVAQTYYQPFGDTLPIEFKEEEGQDLLAENAATWDLSMIKFSLEHFDVNQLAELLEGRDLFVPKSKKFLLATDNSQIDLWFEQA</sequence>
<dbReference type="InterPro" id="IPR032703">
    <property type="entry name" value="CppA_C"/>
</dbReference>
<evidence type="ECO:0000313" key="4">
    <source>
        <dbReference type="Proteomes" id="UP000070096"/>
    </source>
</evidence>
<evidence type="ECO:0000313" key="3">
    <source>
        <dbReference type="EMBL" id="KXT70936.1"/>
    </source>
</evidence>
<gene>
    <name evidence="3" type="ORF">SGODD07_01418</name>
</gene>
<reference evidence="3 4" key="1">
    <citation type="submission" date="2016-01" db="EMBL/GenBank/DDBJ databases">
        <title>Highly variable Streptococcus oralis are common among viridans streptococci isolated from primates.</title>
        <authorList>
            <person name="Denapaite D."/>
            <person name="Rieger M."/>
            <person name="Koendgen S."/>
            <person name="Brueckner R."/>
            <person name="Ochigava I."/>
            <person name="Kappeler P."/>
            <person name="Maetz-Rensing K."/>
            <person name="Leendertz F."/>
            <person name="Hakenbeck R."/>
        </authorList>
    </citation>
    <scope>NUCLEOTIDE SEQUENCE [LARGE SCALE GENOMIC DNA]</scope>
    <source>
        <strain evidence="3 4">DD07</strain>
    </source>
</reference>
<organism evidence="3 4">
    <name type="scientific">Streptococcus gordonii</name>
    <dbReference type="NCBI Taxonomy" id="1302"/>
    <lineage>
        <taxon>Bacteria</taxon>
        <taxon>Bacillati</taxon>
        <taxon>Bacillota</taxon>
        <taxon>Bacilli</taxon>
        <taxon>Lactobacillales</taxon>
        <taxon>Streptococcaceae</taxon>
        <taxon>Streptococcus</taxon>
    </lineage>
</organism>
<dbReference type="Gene3D" id="3.10.180.10">
    <property type="entry name" value="2,3-Dihydroxybiphenyl 1,2-Dioxygenase, domain 1"/>
    <property type="match status" value="1"/>
</dbReference>
<evidence type="ECO:0000259" key="1">
    <source>
        <dbReference type="Pfam" id="PF14506"/>
    </source>
</evidence>
<dbReference type="Pfam" id="PF14506">
    <property type="entry name" value="CppA_N"/>
    <property type="match status" value="1"/>
</dbReference>
<dbReference type="InterPro" id="IPR032702">
    <property type="entry name" value="CppA_N"/>
</dbReference>
<dbReference type="AlphaFoldDB" id="A0A139N4H0"/>
<dbReference type="Proteomes" id="UP000070096">
    <property type="component" value="Unassembled WGS sequence"/>
</dbReference>
<dbReference type="Gene3D" id="3.10.180.40">
    <property type="entry name" value="C3-degrading proteinase like domains"/>
    <property type="match status" value="1"/>
</dbReference>
<protein>
    <submittedName>
        <fullName evidence="3">C3-degrading proteinase</fullName>
    </submittedName>
</protein>
<dbReference type="PATRIC" id="fig|1302.21.peg.1587"/>
<proteinExistence type="predicted"/>
<evidence type="ECO:0000259" key="2">
    <source>
        <dbReference type="Pfam" id="PF14507"/>
    </source>
</evidence>
<name>A0A139N4H0_STRGN</name>
<comment type="caution">
    <text evidence="3">The sequence shown here is derived from an EMBL/GenBank/DDBJ whole genome shotgun (WGS) entry which is preliminary data.</text>
</comment>
<dbReference type="InterPro" id="IPR029068">
    <property type="entry name" value="Glyas_Bleomycin-R_OHBP_Dase"/>
</dbReference>
<dbReference type="EMBL" id="LQRC01000206">
    <property type="protein sequence ID" value="KXT70936.1"/>
    <property type="molecule type" value="Genomic_DNA"/>
</dbReference>
<dbReference type="Pfam" id="PF14507">
    <property type="entry name" value="CppA_C"/>
    <property type="match status" value="1"/>
</dbReference>
<feature type="domain" description="CppA C-terminal" evidence="2">
    <location>
        <begin position="146"/>
        <end position="242"/>
    </location>
</feature>
<accession>A0A139N4H0</accession>